<keyword evidence="6 11" id="KW-0547">Nucleotide-binding</keyword>
<keyword evidence="3 11" id="KW-0813">Transport</keyword>
<dbReference type="FunCoup" id="A0A136JH93">
    <property type="interactions" value="810"/>
</dbReference>
<evidence type="ECO:0000256" key="8">
    <source>
        <dbReference type="ARBA" id="ARBA00022927"/>
    </source>
</evidence>
<feature type="compositionally biased region" description="Low complexity" evidence="12">
    <location>
        <begin position="48"/>
        <end position="90"/>
    </location>
</feature>
<evidence type="ECO:0000256" key="3">
    <source>
        <dbReference type="ARBA" id="ARBA00022448"/>
    </source>
</evidence>
<dbReference type="Gene3D" id="3.40.50.300">
    <property type="entry name" value="P-loop containing nucleotide triphosphate hydrolases"/>
    <property type="match status" value="2"/>
</dbReference>
<dbReference type="Pfam" id="PF17862">
    <property type="entry name" value="AAA_lid_3"/>
    <property type="match status" value="1"/>
</dbReference>
<dbReference type="GO" id="GO:0005524">
    <property type="term" value="F:ATP binding"/>
    <property type="evidence" value="ECO:0007669"/>
    <property type="project" value="UniProtKB-UniRule"/>
</dbReference>
<gene>
    <name evidence="14" type="ORF">Micbo1qcDRAFT_155065</name>
</gene>
<dbReference type="PROSITE" id="PS00674">
    <property type="entry name" value="AAA"/>
    <property type="match status" value="1"/>
</dbReference>
<feature type="compositionally biased region" description="Polar residues" evidence="12">
    <location>
        <begin position="102"/>
        <end position="113"/>
    </location>
</feature>
<dbReference type="SUPFAM" id="SSF54585">
    <property type="entry name" value="Cdc48 domain 2-like"/>
    <property type="match status" value="1"/>
</dbReference>
<name>A0A136JH93_9PEZI</name>
<dbReference type="FunFam" id="3.40.50.300:FF:000187">
    <property type="entry name" value="Vesicular-fusion ATPase SEC18"/>
    <property type="match status" value="1"/>
</dbReference>
<evidence type="ECO:0000256" key="11">
    <source>
        <dbReference type="RuleBase" id="RU367045"/>
    </source>
</evidence>
<evidence type="ECO:0000256" key="12">
    <source>
        <dbReference type="SAM" id="MobiDB-lite"/>
    </source>
</evidence>
<dbReference type="STRING" id="196109.A0A136JH93"/>
<feature type="domain" description="AAA+ ATPase" evidence="13">
    <location>
        <begin position="692"/>
        <end position="824"/>
    </location>
</feature>
<evidence type="ECO:0000256" key="6">
    <source>
        <dbReference type="ARBA" id="ARBA00022741"/>
    </source>
</evidence>
<dbReference type="InterPro" id="IPR027417">
    <property type="entry name" value="P-loop_NTPase"/>
</dbReference>
<feature type="compositionally biased region" description="Polar residues" evidence="12">
    <location>
        <begin position="8"/>
        <end position="17"/>
    </location>
</feature>
<keyword evidence="11 14" id="KW-0378">Hydrolase</keyword>
<keyword evidence="11" id="KW-0931">ER-Golgi transport</keyword>
<dbReference type="InterPro" id="IPR041569">
    <property type="entry name" value="AAA_lid_3"/>
</dbReference>
<dbReference type="AlphaFoldDB" id="A0A136JH93"/>
<protein>
    <recommendedName>
        <fullName evidence="10 11">Vesicular-fusion protein SEC18</fullName>
    </recommendedName>
</protein>
<evidence type="ECO:0000256" key="10">
    <source>
        <dbReference type="ARBA" id="ARBA00068637"/>
    </source>
</evidence>
<feature type="region of interest" description="Disordered" evidence="12">
    <location>
        <begin position="1"/>
        <end position="139"/>
    </location>
</feature>
<dbReference type="FunFam" id="1.10.8.60:FF:000026">
    <property type="entry name" value="vesicle-fusing ATPase isoform X1"/>
    <property type="match status" value="1"/>
</dbReference>
<dbReference type="OrthoDB" id="9982946at2759"/>
<keyword evidence="15" id="KW-1185">Reference proteome</keyword>
<evidence type="ECO:0000259" key="13">
    <source>
        <dbReference type="SMART" id="SM00382"/>
    </source>
</evidence>
<feature type="domain" description="AAA+ ATPase" evidence="13">
    <location>
        <begin position="411"/>
        <end position="558"/>
    </location>
</feature>
<dbReference type="Gene3D" id="3.10.330.10">
    <property type="match status" value="1"/>
</dbReference>
<dbReference type="EMBL" id="KQ964245">
    <property type="protein sequence ID" value="KXJ96509.1"/>
    <property type="molecule type" value="Genomic_DNA"/>
</dbReference>
<evidence type="ECO:0000256" key="4">
    <source>
        <dbReference type="ARBA" id="ARBA00022490"/>
    </source>
</evidence>
<dbReference type="GO" id="GO:0006891">
    <property type="term" value="P:intra-Golgi vesicle-mediated transport"/>
    <property type="evidence" value="ECO:0007669"/>
    <property type="project" value="TreeGrafter"/>
</dbReference>
<evidence type="ECO:0000256" key="2">
    <source>
        <dbReference type="ARBA" id="ARBA00006914"/>
    </source>
</evidence>
<evidence type="ECO:0000256" key="7">
    <source>
        <dbReference type="ARBA" id="ARBA00022840"/>
    </source>
</evidence>
<keyword evidence="7 11" id="KW-0067">ATP-binding</keyword>
<accession>A0A136JH93</accession>
<evidence type="ECO:0000256" key="9">
    <source>
        <dbReference type="ARBA" id="ARBA00056429"/>
    </source>
</evidence>
<dbReference type="Pfam" id="PF00004">
    <property type="entry name" value="AAA"/>
    <property type="match status" value="2"/>
</dbReference>
<keyword evidence="4 11" id="KW-0963">Cytoplasm</keyword>
<dbReference type="SMART" id="SM00382">
    <property type="entry name" value="AAA"/>
    <property type="match status" value="2"/>
</dbReference>
<dbReference type="InterPro" id="IPR003593">
    <property type="entry name" value="AAA+_ATPase"/>
</dbReference>
<dbReference type="Proteomes" id="UP000070501">
    <property type="component" value="Unassembled WGS sequence"/>
</dbReference>
<reference evidence="15" key="1">
    <citation type="submission" date="2016-02" db="EMBL/GenBank/DDBJ databases">
        <title>Draft genome sequence of Microdochium bolleyi, a fungal endophyte of beachgrass.</title>
        <authorList>
            <consortium name="DOE Joint Genome Institute"/>
            <person name="David A.S."/>
            <person name="May G."/>
            <person name="Haridas S."/>
            <person name="Lim J."/>
            <person name="Wang M."/>
            <person name="Labutti K."/>
            <person name="Lipzen A."/>
            <person name="Barry K."/>
            <person name="Grigoriev I.V."/>
        </authorList>
    </citation>
    <scope>NUCLEOTIDE SEQUENCE [LARGE SCALE GENOMIC DNA]</scope>
    <source>
        <strain evidence="15">J235TASD1</strain>
    </source>
</reference>
<dbReference type="PANTHER" id="PTHR23078:SF3">
    <property type="entry name" value="VESICLE-FUSING ATPASE"/>
    <property type="match status" value="1"/>
</dbReference>
<dbReference type="InterPro" id="IPR039812">
    <property type="entry name" value="Vesicle-fus_ATPase"/>
</dbReference>
<organism evidence="14 15">
    <name type="scientific">Microdochium bolleyi</name>
    <dbReference type="NCBI Taxonomy" id="196109"/>
    <lineage>
        <taxon>Eukaryota</taxon>
        <taxon>Fungi</taxon>
        <taxon>Dikarya</taxon>
        <taxon>Ascomycota</taxon>
        <taxon>Pezizomycotina</taxon>
        <taxon>Sordariomycetes</taxon>
        <taxon>Xylariomycetidae</taxon>
        <taxon>Xylariales</taxon>
        <taxon>Microdochiaceae</taxon>
        <taxon>Microdochium</taxon>
    </lineage>
</organism>
<dbReference type="GO" id="GO:0035494">
    <property type="term" value="P:SNARE complex disassembly"/>
    <property type="evidence" value="ECO:0007669"/>
    <property type="project" value="InterPro"/>
</dbReference>
<dbReference type="InterPro" id="IPR003960">
    <property type="entry name" value="ATPase_AAA_CS"/>
</dbReference>
<keyword evidence="5" id="KW-0677">Repeat</keyword>
<evidence type="ECO:0000313" key="14">
    <source>
        <dbReference type="EMBL" id="KXJ96509.1"/>
    </source>
</evidence>
<sequence length="920" mass="102084">MDARTALFTRSNKNGSPAPSGLPGRSVRREPDQQQQGGNFPPPPRPAQPQDQYRQSPQAQWQQPPPNQRQGNPQGGNYQQPQQQQQPGNTRYRDDPQYDDFQPQSSGNSSGQYAQRPPQDFANEKRAAPPMPYQAVATPPKRALVDKIGDPRWLHANKSAVPTHLFPDAERGPAAHQVNPGEYYLMVVDKGRVLTAKPKESFDADPPSFTVNKFQRPWLDFPEFAPKGEKCEVQPYDGPRPALGRMTLTVDFASPAARKGGTPESSVMYMQNELSEALIRKTIGDFYAPKQAGLMVYGMDDKNDPKLKFEVDSVQFLDPYTGNLDKAIDSAEERGILTETTELVFNKAHGSPINVQLDNRAPAKNAIIRPDFKFADMGIGGLDEEFSTIFRRAFASRVFPPGLVQQMGISHVKGLLLYGPPGTGKTLIARQIGKMLNAKPPKIINGPEILNKYVGQSEENVRKVFKDAEDEYKEKGDASDLHIIIFDELDAVCKQRGSTGGGTGVGDSIVNQLLTKLDGVDSLNNILLIGMTNRKDMIDEALLRPGRLEVHMEISLPDEHGRIQILNIHTAKVRAMKKLAADVDIDELGRTTKNFSGAELNGLVKAALSYAFTRHTKIGDVTGVEGRPEDVMLTRDDFMRALEDVKPAYGVSEEELESSAPNGIVHYSPHIRTILANGMNFVEQLRAPQNAPLLSVLIHGARGAGKTALAAEIGLKSKFPFVKLVRPIDVGTNEGAKLEYLRRVFADAYKSTLSMVILDRIETIIDWNPIGQRFSNAIVQYISSLLQTTPPKGRRLLIVATTSRRSMLDLHETLEFDREITVPTIQNLRELQQLLSATERIEDNDVQDTLNELRETRGDEDVGVGVKAIFSALETAMVRKDMPLGSCLASELSEIIDQRNPRRVYNQGRQNQMEVDRDGF</sequence>
<dbReference type="PANTHER" id="PTHR23078">
    <property type="entry name" value="VESICULAR-FUSION PROTEIN NSF"/>
    <property type="match status" value="1"/>
</dbReference>
<dbReference type="InParanoid" id="A0A136JH93"/>
<dbReference type="GO" id="GO:0043001">
    <property type="term" value="P:Golgi to plasma membrane protein transport"/>
    <property type="evidence" value="ECO:0007669"/>
    <property type="project" value="TreeGrafter"/>
</dbReference>
<comment type="subcellular location">
    <subcellularLocation>
        <location evidence="1 11">Cytoplasm</location>
    </subcellularLocation>
</comment>
<dbReference type="InterPro" id="IPR003959">
    <property type="entry name" value="ATPase_AAA_core"/>
</dbReference>
<dbReference type="Gene3D" id="1.10.8.60">
    <property type="match status" value="1"/>
</dbReference>
<evidence type="ECO:0000256" key="1">
    <source>
        <dbReference type="ARBA" id="ARBA00004496"/>
    </source>
</evidence>
<proteinExistence type="inferred from homology"/>
<keyword evidence="8 11" id="KW-0653">Protein transport</keyword>
<dbReference type="GO" id="GO:0005795">
    <property type="term" value="C:Golgi stack"/>
    <property type="evidence" value="ECO:0007669"/>
    <property type="project" value="TreeGrafter"/>
</dbReference>
<evidence type="ECO:0000313" key="15">
    <source>
        <dbReference type="Proteomes" id="UP000070501"/>
    </source>
</evidence>
<dbReference type="FunFam" id="3.40.50.300:FF:000166">
    <property type="entry name" value="vesicle-fusing ATPase isoform X1"/>
    <property type="match status" value="1"/>
</dbReference>
<dbReference type="InterPro" id="IPR029067">
    <property type="entry name" value="CDC48_domain_2-like_sf"/>
</dbReference>
<comment type="function">
    <text evidence="9 11">Required for vesicle-mediated transport. Catalyzes the fusion of transport vesicles within the Golgi cisternae. Is also required for transport from the endoplasmic reticulum to the Golgi stack. Seems to function as a fusion protein required for the delivery of cargo proteins to all compartments of the Golgi stack independent of vesicle origin.</text>
</comment>
<evidence type="ECO:0000256" key="5">
    <source>
        <dbReference type="ARBA" id="ARBA00022737"/>
    </source>
</evidence>
<dbReference type="GO" id="GO:0016887">
    <property type="term" value="F:ATP hydrolysis activity"/>
    <property type="evidence" value="ECO:0007669"/>
    <property type="project" value="InterPro"/>
</dbReference>
<comment type="similarity">
    <text evidence="2 11">Belongs to the AAA ATPase family.</text>
</comment>
<dbReference type="SUPFAM" id="SSF52540">
    <property type="entry name" value="P-loop containing nucleoside triphosphate hydrolases"/>
    <property type="match status" value="2"/>
</dbReference>